<evidence type="ECO:0000313" key="2">
    <source>
        <dbReference type="Proteomes" id="UP000326287"/>
    </source>
</evidence>
<gene>
    <name evidence="1" type="ORF">EY643_01305</name>
</gene>
<dbReference type="InterPro" id="IPR012349">
    <property type="entry name" value="Split_barrel_FMN-bd"/>
</dbReference>
<dbReference type="Pfam" id="PF04075">
    <property type="entry name" value="F420H2_quin_red"/>
    <property type="match status" value="1"/>
</dbReference>
<evidence type="ECO:0000313" key="1">
    <source>
        <dbReference type="EMBL" id="QFU74395.1"/>
    </source>
</evidence>
<sequence length="156" mass="17648">MSSSNNFYRYFLNPVMRTLLRSPLHGITSQNIGIVHFTGRKSGRKLSTPLSYTREGNVVRLLSNQNTRWWLNFRGEGVKVDMEIARQRHPGTAVLLEGDSETLREGVRRFIRALPRDAKVYGLKLDAKGDVIEPSLAAIADQLILVEIQLDDQAVE</sequence>
<keyword evidence="2" id="KW-1185">Reference proteome</keyword>
<organism evidence="1 2">
    <name type="scientific">Halioglobus maricola</name>
    <dbReference type="NCBI Taxonomy" id="2601894"/>
    <lineage>
        <taxon>Bacteria</taxon>
        <taxon>Pseudomonadati</taxon>
        <taxon>Pseudomonadota</taxon>
        <taxon>Gammaproteobacteria</taxon>
        <taxon>Cellvibrionales</taxon>
        <taxon>Halieaceae</taxon>
        <taxon>Halioglobus</taxon>
    </lineage>
</organism>
<dbReference type="Proteomes" id="UP000326287">
    <property type="component" value="Chromosome"/>
</dbReference>
<name>A0A5P9NFM8_9GAMM</name>
<protein>
    <submittedName>
        <fullName evidence="1">DUF385 domain-containing protein</fullName>
    </submittedName>
</protein>
<dbReference type="RefSeq" id="WP_152660507.1">
    <property type="nucleotide sequence ID" value="NZ_CP036422.1"/>
</dbReference>
<dbReference type="InterPro" id="IPR004378">
    <property type="entry name" value="F420H2_quin_Rdtase"/>
</dbReference>
<dbReference type="Gene3D" id="2.30.110.10">
    <property type="entry name" value="Electron Transport, Fmn-binding Protein, Chain A"/>
    <property type="match status" value="1"/>
</dbReference>
<dbReference type="OrthoDB" id="3292498at2"/>
<dbReference type="KEGG" id="halc:EY643_01305"/>
<dbReference type="GO" id="GO:0016491">
    <property type="term" value="F:oxidoreductase activity"/>
    <property type="evidence" value="ECO:0007669"/>
    <property type="project" value="InterPro"/>
</dbReference>
<dbReference type="EMBL" id="CP036422">
    <property type="protein sequence ID" value="QFU74395.1"/>
    <property type="molecule type" value="Genomic_DNA"/>
</dbReference>
<accession>A0A5P9NFM8</accession>
<proteinExistence type="predicted"/>
<reference evidence="1 2" key="1">
    <citation type="submission" date="2019-02" db="EMBL/GenBank/DDBJ databases">
        <authorList>
            <person name="Li S.-H."/>
        </authorList>
    </citation>
    <scope>NUCLEOTIDE SEQUENCE [LARGE SCALE GENOMIC DNA]</scope>
    <source>
        <strain evidence="1 2">IMCC14385</strain>
    </source>
</reference>
<dbReference type="AlphaFoldDB" id="A0A5P9NFM8"/>